<dbReference type="GO" id="GO:0042302">
    <property type="term" value="F:structural constituent of cuticle"/>
    <property type="evidence" value="ECO:0007669"/>
    <property type="project" value="UniProtKB-UniRule"/>
</dbReference>
<dbReference type="InterPro" id="IPR000618">
    <property type="entry name" value="Insect_cuticle"/>
</dbReference>
<feature type="signal peptide" evidence="3">
    <location>
        <begin position="1"/>
        <end position="25"/>
    </location>
</feature>
<proteinExistence type="predicted"/>
<sequence length="474" mass="52496">MGGRVIKVYLFIEVLVCFIWVKVGSHPQPMTLFYQNQNQHDEGVIMSPESMAPAQDRMDTFEEESSPPISTFTFPVPPPQFMPLFRPISAPQQSNGQLPPAETKRTSRTANLQDFGGETHWMFSGNNNNPPEIPGMITLTPPFIIPEYASLPMNLAAQPQTPPPPQLQPQFQFQSQQQPLSFQFPIISQQNYQHFPQPPPPQFTWQAEPLSPEMEAAIMQQIQQQYISSPVMQPAYQIAPPGITTTPLTQPPVTSPPQIEDYAGSKTSPATPVLTTTTQLPLVQQKPEVISTTTPVPASTTTTTTTPPPTTTPTTTTTTTPTTTTTKINYGLYSDSSYGSEYASSYKNYSRDVIAIEKFDHVINKDGYSVEFKSENGIDSKEEGHLKVVPLHDDTKDKKEGPTMGVVHVKSGQVTWTSPECITFTLRYSADERGYRPKIDETPSSSVACLKYGKNFGAVMNANSLPYSDNKQPK</sequence>
<dbReference type="AlphaFoldDB" id="A0A226E382"/>
<feature type="compositionally biased region" description="Low complexity" evidence="2">
    <location>
        <begin position="312"/>
        <end position="323"/>
    </location>
</feature>
<evidence type="ECO:0000256" key="1">
    <source>
        <dbReference type="PROSITE-ProRule" id="PRU00497"/>
    </source>
</evidence>
<evidence type="ECO:0000313" key="4">
    <source>
        <dbReference type="EMBL" id="OXA50956.1"/>
    </source>
</evidence>
<feature type="region of interest" description="Disordered" evidence="2">
    <location>
        <begin position="290"/>
        <end position="323"/>
    </location>
</feature>
<gene>
    <name evidence="4" type="ORF">Fcan01_14513</name>
</gene>
<reference evidence="4 5" key="1">
    <citation type="submission" date="2015-12" db="EMBL/GenBank/DDBJ databases">
        <title>The genome of Folsomia candida.</title>
        <authorList>
            <person name="Faddeeva A."/>
            <person name="Derks M.F."/>
            <person name="Anvar Y."/>
            <person name="Smit S."/>
            <person name="Van Straalen N."/>
            <person name="Roelofs D."/>
        </authorList>
    </citation>
    <scope>NUCLEOTIDE SEQUENCE [LARGE SCALE GENOMIC DNA]</scope>
    <source>
        <strain evidence="4 5">VU population</strain>
        <tissue evidence="4">Whole body</tissue>
    </source>
</reference>
<keyword evidence="3" id="KW-0732">Signal</keyword>
<dbReference type="OrthoDB" id="8123782at2759"/>
<dbReference type="EMBL" id="LNIX01000008">
    <property type="protein sequence ID" value="OXA50956.1"/>
    <property type="molecule type" value="Genomic_DNA"/>
</dbReference>
<evidence type="ECO:0000256" key="2">
    <source>
        <dbReference type="SAM" id="MobiDB-lite"/>
    </source>
</evidence>
<name>A0A226E382_FOLCA</name>
<feature type="region of interest" description="Disordered" evidence="2">
    <location>
        <begin position="87"/>
        <end position="106"/>
    </location>
</feature>
<accession>A0A226E382</accession>
<keyword evidence="1" id="KW-0193">Cuticle</keyword>
<feature type="chain" id="PRO_5013370773" evidence="3">
    <location>
        <begin position="26"/>
        <end position="474"/>
    </location>
</feature>
<dbReference type="PROSITE" id="PS51155">
    <property type="entry name" value="CHIT_BIND_RR_2"/>
    <property type="match status" value="1"/>
</dbReference>
<comment type="caution">
    <text evidence="4">The sequence shown here is derived from an EMBL/GenBank/DDBJ whole genome shotgun (WGS) entry which is preliminary data.</text>
</comment>
<feature type="compositionally biased region" description="Low complexity" evidence="2">
    <location>
        <begin position="292"/>
        <end position="305"/>
    </location>
</feature>
<keyword evidence="5" id="KW-1185">Reference proteome</keyword>
<protein>
    <submittedName>
        <fullName evidence="4">Larval cuticle protein LCP-22</fullName>
    </submittedName>
</protein>
<dbReference type="Pfam" id="PF00379">
    <property type="entry name" value="Chitin_bind_4"/>
    <property type="match status" value="1"/>
</dbReference>
<evidence type="ECO:0000256" key="3">
    <source>
        <dbReference type="SAM" id="SignalP"/>
    </source>
</evidence>
<dbReference type="Proteomes" id="UP000198287">
    <property type="component" value="Unassembled WGS sequence"/>
</dbReference>
<organism evidence="4 5">
    <name type="scientific">Folsomia candida</name>
    <name type="common">Springtail</name>
    <dbReference type="NCBI Taxonomy" id="158441"/>
    <lineage>
        <taxon>Eukaryota</taxon>
        <taxon>Metazoa</taxon>
        <taxon>Ecdysozoa</taxon>
        <taxon>Arthropoda</taxon>
        <taxon>Hexapoda</taxon>
        <taxon>Collembola</taxon>
        <taxon>Entomobryomorpha</taxon>
        <taxon>Isotomoidea</taxon>
        <taxon>Isotomidae</taxon>
        <taxon>Proisotominae</taxon>
        <taxon>Folsomia</taxon>
    </lineage>
</organism>
<evidence type="ECO:0000313" key="5">
    <source>
        <dbReference type="Proteomes" id="UP000198287"/>
    </source>
</evidence>